<feature type="transmembrane region" description="Helical" evidence="8">
    <location>
        <begin position="234"/>
        <end position="260"/>
    </location>
</feature>
<reference evidence="10" key="1">
    <citation type="submission" date="2021-02" db="EMBL/GenBank/DDBJ databases">
        <authorList>
            <person name="Nowell W R."/>
        </authorList>
    </citation>
    <scope>NUCLEOTIDE SEQUENCE</scope>
    <source>
        <strain evidence="10">Ploen Becks lab</strain>
    </source>
</reference>
<keyword evidence="6" id="KW-0675">Receptor</keyword>
<dbReference type="Proteomes" id="UP000663879">
    <property type="component" value="Unassembled WGS sequence"/>
</dbReference>
<dbReference type="Gene3D" id="1.20.1070.10">
    <property type="entry name" value="Rhodopsin 7-helix transmembrane proteins"/>
    <property type="match status" value="1"/>
</dbReference>
<evidence type="ECO:0000259" key="9">
    <source>
        <dbReference type="PROSITE" id="PS50262"/>
    </source>
</evidence>
<feature type="transmembrane region" description="Helical" evidence="8">
    <location>
        <begin position="93"/>
        <end position="111"/>
    </location>
</feature>
<keyword evidence="5 8" id="KW-0472">Membrane</keyword>
<dbReference type="AlphaFoldDB" id="A0A814CMH3"/>
<keyword evidence="2 8" id="KW-0812">Transmembrane</keyword>
<dbReference type="Pfam" id="PF00001">
    <property type="entry name" value="7tm_1"/>
    <property type="match status" value="1"/>
</dbReference>
<dbReference type="GO" id="GO:0004930">
    <property type="term" value="F:G protein-coupled receptor activity"/>
    <property type="evidence" value="ECO:0007669"/>
    <property type="project" value="UniProtKB-KW"/>
</dbReference>
<dbReference type="InterPro" id="IPR000276">
    <property type="entry name" value="GPCR_Rhodpsn"/>
</dbReference>
<evidence type="ECO:0000256" key="2">
    <source>
        <dbReference type="ARBA" id="ARBA00022692"/>
    </source>
</evidence>
<dbReference type="PROSITE" id="PS50262">
    <property type="entry name" value="G_PROTEIN_RECEP_F1_2"/>
    <property type="match status" value="1"/>
</dbReference>
<feature type="transmembrane region" description="Helical" evidence="8">
    <location>
        <begin position="131"/>
        <end position="153"/>
    </location>
</feature>
<dbReference type="InterPro" id="IPR017452">
    <property type="entry name" value="GPCR_Rhodpsn_7TM"/>
</dbReference>
<evidence type="ECO:0000256" key="8">
    <source>
        <dbReference type="SAM" id="Phobius"/>
    </source>
</evidence>
<evidence type="ECO:0000313" key="10">
    <source>
        <dbReference type="EMBL" id="CAF0944385.1"/>
    </source>
</evidence>
<feature type="transmembrane region" description="Helical" evidence="8">
    <location>
        <begin position="15"/>
        <end position="38"/>
    </location>
</feature>
<dbReference type="OrthoDB" id="10196221at2759"/>
<comment type="subcellular location">
    <subcellularLocation>
        <location evidence="1">Membrane</location>
        <topology evidence="1">Multi-pass membrane protein</topology>
    </subcellularLocation>
</comment>
<name>A0A814CMH3_9BILA</name>
<dbReference type="PANTHER" id="PTHR24243">
    <property type="entry name" value="G-PROTEIN COUPLED RECEPTOR"/>
    <property type="match status" value="1"/>
</dbReference>
<dbReference type="PANTHER" id="PTHR24243:SF233">
    <property type="entry name" value="THYROTROPIN-RELEASING HORMONE RECEPTOR"/>
    <property type="match status" value="1"/>
</dbReference>
<proteinExistence type="predicted"/>
<organism evidence="10 11">
    <name type="scientific">Brachionus calyciflorus</name>
    <dbReference type="NCBI Taxonomy" id="104777"/>
    <lineage>
        <taxon>Eukaryota</taxon>
        <taxon>Metazoa</taxon>
        <taxon>Spiralia</taxon>
        <taxon>Gnathifera</taxon>
        <taxon>Rotifera</taxon>
        <taxon>Eurotatoria</taxon>
        <taxon>Monogononta</taxon>
        <taxon>Pseudotrocha</taxon>
        <taxon>Ploima</taxon>
        <taxon>Brachionidae</taxon>
        <taxon>Brachionus</taxon>
    </lineage>
</organism>
<feature type="transmembrane region" description="Helical" evidence="8">
    <location>
        <begin position="191"/>
        <end position="213"/>
    </location>
</feature>
<protein>
    <recommendedName>
        <fullName evidence="9">G-protein coupled receptors family 1 profile domain-containing protein</fullName>
    </recommendedName>
</protein>
<feature type="domain" description="G-protein coupled receptors family 1 profile" evidence="9">
    <location>
        <begin position="30"/>
        <end position="300"/>
    </location>
</feature>
<evidence type="ECO:0000256" key="1">
    <source>
        <dbReference type="ARBA" id="ARBA00004141"/>
    </source>
</evidence>
<keyword evidence="4" id="KW-0297">G-protein coupled receptor</keyword>
<dbReference type="GO" id="GO:0005886">
    <property type="term" value="C:plasma membrane"/>
    <property type="evidence" value="ECO:0007669"/>
    <property type="project" value="TreeGrafter"/>
</dbReference>
<comment type="caution">
    <text evidence="10">The sequence shown here is derived from an EMBL/GenBank/DDBJ whole genome shotgun (WGS) entry which is preliminary data.</text>
</comment>
<feature type="transmembrane region" description="Helical" evidence="8">
    <location>
        <begin position="50"/>
        <end position="73"/>
    </location>
</feature>
<dbReference type="EMBL" id="CAJNOC010002642">
    <property type="protein sequence ID" value="CAF0944385.1"/>
    <property type="molecule type" value="Genomic_DNA"/>
</dbReference>
<evidence type="ECO:0000256" key="7">
    <source>
        <dbReference type="ARBA" id="ARBA00023224"/>
    </source>
</evidence>
<gene>
    <name evidence="10" type="ORF">OXX778_LOCUS13602</name>
</gene>
<evidence type="ECO:0000313" key="11">
    <source>
        <dbReference type="Proteomes" id="UP000663879"/>
    </source>
</evidence>
<keyword evidence="11" id="KW-1185">Reference proteome</keyword>
<keyword evidence="7" id="KW-0807">Transducer</keyword>
<evidence type="ECO:0000256" key="6">
    <source>
        <dbReference type="ARBA" id="ARBA00023170"/>
    </source>
</evidence>
<evidence type="ECO:0000256" key="5">
    <source>
        <dbReference type="ARBA" id="ARBA00023136"/>
    </source>
</evidence>
<dbReference type="SUPFAM" id="SSF81321">
    <property type="entry name" value="Family A G protein-coupled receptor-like"/>
    <property type="match status" value="1"/>
</dbReference>
<keyword evidence="3 8" id="KW-1133">Transmembrane helix</keyword>
<sequence>MSDYILNLRNLTKAISFYFSSIGVSIGLFLNLTTILIFQAKCFRKSNIRIFYTTLGLFDIAALLNSILFIQLLPNLGFNLSIGSDSSCKFVSLWRRCAIQIPSWTHIIITYDRFKSICFPKKYNTNNKKVFLKLGFIIIFIFLINLPHIFFYLNVKTDIIQSNISNVTVNSTRITSQACIAVTTIQTLTDIMNVCFRSFIPFVIMFILNVVMTKKFLKSKKKFYNGDSKMKKEFYFTKTVITMNITFFILYFPWSVWYILNLSFSQQIGKSDLFKASMDLLQSISFSIAYLNNCSSFVVNFISNQIFRKVFIGFIGQRKILTNSVNSLTNNAGKKSFQVN</sequence>
<evidence type="ECO:0000256" key="4">
    <source>
        <dbReference type="ARBA" id="ARBA00023040"/>
    </source>
</evidence>
<accession>A0A814CMH3</accession>
<evidence type="ECO:0000256" key="3">
    <source>
        <dbReference type="ARBA" id="ARBA00022989"/>
    </source>
</evidence>
<feature type="transmembrane region" description="Helical" evidence="8">
    <location>
        <begin position="280"/>
        <end position="302"/>
    </location>
</feature>